<reference evidence="3" key="1">
    <citation type="submission" date="2012-12" db="EMBL/GenBank/DDBJ databases">
        <title>Identification and characterization of a phenylalanine ammonia-lyase gene family in Isatis indigotica Fort.</title>
        <authorList>
            <person name="Liu Q."/>
            <person name="Chen J."/>
            <person name="Zhou X."/>
            <person name="Di P."/>
            <person name="Xiao Y."/>
            <person name="Xuan H."/>
            <person name="Zhang L."/>
            <person name="Chen W."/>
        </authorList>
    </citation>
    <scope>NUCLEOTIDE SEQUENCE</scope>
    <source>
        <tissue evidence="3">Salivary gland</tissue>
    </source>
</reference>
<name>A0A0K8R527_IXORI</name>
<dbReference type="Gene3D" id="2.10.25.10">
    <property type="entry name" value="Laminin"/>
    <property type="match status" value="1"/>
</dbReference>
<evidence type="ECO:0000256" key="1">
    <source>
        <dbReference type="SAM" id="SignalP"/>
    </source>
</evidence>
<organism evidence="3">
    <name type="scientific">Ixodes ricinus</name>
    <name type="common">Common tick</name>
    <name type="synonym">Acarus ricinus</name>
    <dbReference type="NCBI Taxonomy" id="34613"/>
    <lineage>
        <taxon>Eukaryota</taxon>
        <taxon>Metazoa</taxon>
        <taxon>Ecdysozoa</taxon>
        <taxon>Arthropoda</taxon>
        <taxon>Chelicerata</taxon>
        <taxon>Arachnida</taxon>
        <taxon>Acari</taxon>
        <taxon>Parasitiformes</taxon>
        <taxon>Ixodida</taxon>
        <taxon>Ixodoidea</taxon>
        <taxon>Ixodidae</taxon>
        <taxon>Ixodinae</taxon>
        <taxon>Ixodes</taxon>
    </lineage>
</organism>
<dbReference type="SUPFAM" id="SSF57567">
    <property type="entry name" value="Serine protease inhibitors"/>
    <property type="match status" value="1"/>
</dbReference>
<dbReference type="EMBL" id="GADI01007541">
    <property type="protein sequence ID" value="JAA66267.1"/>
    <property type="molecule type" value="mRNA"/>
</dbReference>
<feature type="signal peptide" evidence="1">
    <location>
        <begin position="1"/>
        <end position="18"/>
    </location>
</feature>
<sequence>MRAIVLQIFMAGIIMTNANEDVATPASQADCGERQEFKLCDTYRCGEWHCRRFRRELHTCTNDCIKRCVCKRPFYRRFDTSCVPSFYLRLVRDNE</sequence>
<keyword evidence="1" id="KW-0732">Signal</keyword>
<dbReference type="AlphaFoldDB" id="A0A0K8R527"/>
<proteinExistence type="evidence at transcript level"/>
<evidence type="ECO:0000259" key="2">
    <source>
        <dbReference type="Pfam" id="PF01826"/>
    </source>
</evidence>
<dbReference type="Pfam" id="PF01826">
    <property type="entry name" value="TIL"/>
    <property type="match status" value="1"/>
</dbReference>
<accession>A0A0K8R527</accession>
<evidence type="ECO:0000313" key="3">
    <source>
        <dbReference type="EMBL" id="JAA66267.1"/>
    </source>
</evidence>
<feature type="domain" description="TIL" evidence="2">
    <location>
        <begin position="31"/>
        <end position="85"/>
    </location>
</feature>
<protein>
    <submittedName>
        <fullName evidence="3">Putative til domain protein</fullName>
    </submittedName>
</protein>
<dbReference type="InterPro" id="IPR036084">
    <property type="entry name" value="Ser_inhib-like_sf"/>
</dbReference>
<feature type="chain" id="PRO_5005515791" evidence="1">
    <location>
        <begin position="19"/>
        <end position="95"/>
    </location>
</feature>
<dbReference type="InterPro" id="IPR002919">
    <property type="entry name" value="TIL_dom"/>
</dbReference>